<dbReference type="Proteomes" id="UP001295423">
    <property type="component" value="Unassembled WGS sequence"/>
</dbReference>
<accession>A0AAD2FMD8</accession>
<reference evidence="1" key="1">
    <citation type="submission" date="2023-08" db="EMBL/GenBank/DDBJ databases">
        <authorList>
            <person name="Audoor S."/>
            <person name="Bilcke G."/>
        </authorList>
    </citation>
    <scope>NUCLEOTIDE SEQUENCE</scope>
</reference>
<comment type="caution">
    <text evidence="1">The sequence shown here is derived from an EMBL/GenBank/DDBJ whole genome shotgun (WGS) entry which is preliminary data.</text>
</comment>
<dbReference type="AlphaFoldDB" id="A0AAD2FMD8"/>
<evidence type="ECO:0000313" key="1">
    <source>
        <dbReference type="EMBL" id="CAJ1945490.1"/>
    </source>
</evidence>
<name>A0AAD2FMD8_9STRA</name>
<keyword evidence="2" id="KW-1185">Reference proteome</keyword>
<organism evidence="1 2">
    <name type="scientific">Cylindrotheca closterium</name>
    <dbReference type="NCBI Taxonomy" id="2856"/>
    <lineage>
        <taxon>Eukaryota</taxon>
        <taxon>Sar</taxon>
        <taxon>Stramenopiles</taxon>
        <taxon>Ochrophyta</taxon>
        <taxon>Bacillariophyta</taxon>
        <taxon>Bacillariophyceae</taxon>
        <taxon>Bacillariophycidae</taxon>
        <taxon>Bacillariales</taxon>
        <taxon>Bacillariaceae</taxon>
        <taxon>Cylindrotheca</taxon>
    </lineage>
</organism>
<gene>
    <name evidence="1" type="ORF">CYCCA115_LOCUS9634</name>
</gene>
<protein>
    <submittedName>
        <fullName evidence="1">Uncharacterized protein</fullName>
    </submittedName>
</protein>
<sequence>MAELMFGMGMTKKKKADNAYVKETKDALKNVNITESVEAQVRKEQHKMEKDWKEAGKKQIEENKNFDMARALFN</sequence>
<evidence type="ECO:0000313" key="2">
    <source>
        <dbReference type="Proteomes" id="UP001295423"/>
    </source>
</evidence>
<proteinExistence type="predicted"/>
<dbReference type="EMBL" id="CAKOGP040001446">
    <property type="protein sequence ID" value="CAJ1945490.1"/>
    <property type="molecule type" value="Genomic_DNA"/>
</dbReference>